<evidence type="ECO:0000313" key="2">
    <source>
        <dbReference type="Proteomes" id="UP001597063"/>
    </source>
</evidence>
<name>A0ABW2XTM8_9ACTN</name>
<reference evidence="2" key="1">
    <citation type="journal article" date="2019" name="Int. J. Syst. Evol. Microbiol.">
        <title>The Global Catalogue of Microorganisms (GCM) 10K type strain sequencing project: providing services to taxonomists for standard genome sequencing and annotation.</title>
        <authorList>
            <consortium name="The Broad Institute Genomics Platform"/>
            <consortium name="The Broad Institute Genome Sequencing Center for Infectious Disease"/>
            <person name="Wu L."/>
            <person name="Ma J."/>
        </authorList>
    </citation>
    <scope>NUCLEOTIDE SEQUENCE [LARGE SCALE GENOMIC DNA]</scope>
    <source>
        <strain evidence="2">JCM 9371</strain>
    </source>
</reference>
<accession>A0ABW2XTM8</accession>
<comment type="caution">
    <text evidence="1">The sequence shown here is derived from an EMBL/GenBank/DDBJ whole genome shotgun (WGS) entry which is preliminary data.</text>
</comment>
<evidence type="ECO:0000313" key="1">
    <source>
        <dbReference type="EMBL" id="MFD0689135.1"/>
    </source>
</evidence>
<proteinExistence type="predicted"/>
<sequence>MWFPGDEGGWATADVLLRKKNPADRLLHLARRAQRPPFVPRCRQTICSAW</sequence>
<keyword evidence="2" id="KW-1185">Reference proteome</keyword>
<protein>
    <submittedName>
        <fullName evidence="1">Uncharacterized protein</fullName>
    </submittedName>
</protein>
<dbReference type="Proteomes" id="UP001597063">
    <property type="component" value="Unassembled WGS sequence"/>
</dbReference>
<dbReference type="EMBL" id="JBHTGP010000016">
    <property type="protein sequence ID" value="MFD0689135.1"/>
    <property type="molecule type" value="Genomic_DNA"/>
</dbReference>
<gene>
    <name evidence="1" type="ORF">ACFQZM_31925</name>
</gene>
<dbReference type="RefSeq" id="WP_370784864.1">
    <property type="nucleotide sequence ID" value="NZ_CAACUY010000034.1"/>
</dbReference>
<organism evidence="1 2">
    <name type="scientific">Actinomadura fibrosa</name>
    <dbReference type="NCBI Taxonomy" id="111802"/>
    <lineage>
        <taxon>Bacteria</taxon>
        <taxon>Bacillati</taxon>
        <taxon>Actinomycetota</taxon>
        <taxon>Actinomycetes</taxon>
        <taxon>Streptosporangiales</taxon>
        <taxon>Thermomonosporaceae</taxon>
        <taxon>Actinomadura</taxon>
    </lineage>
</organism>